<accession>A0ABY9YC93</accession>
<reference evidence="1 2" key="1">
    <citation type="submission" date="2022-12" db="EMBL/GenBank/DDBJ databases">
        <title>Two new species, Stenotrophomonas aracearum and Stenotrophomonas oahuensis, isolated from Anthurium (Araceae family) in Hawaii.</title>
        <authorList>
            <person name="Chunag S.C."/>
            <person name="Dobhal S."/>
            <person name="Alvarez A."/>
            <person name="Arif M."/>
        </authorList>
    </citation>
    <scope>NUCLEOTIDE SEQUENCE [LARGE SCALE GENOMIC DNA]</scope>
    <source>
        <strain evidence="1 2">A5588</strain>
    </source>
</reference>
<protein>
    <recommendedName>
        <fullName evidence="3">ATP-binding protein</fullName>
    </recommendedName>
</protein>
<name>A0ABY9YC93_9GAMM</name>
<evidence type="ECO:0000313" key="2">
    <source>
        <dbReference type="Proteomes" id="UP001305421"/>
    </source>
</evidence>
<dbReference type="EMBL" id="CP115543">
    <property type="protein sequence ID" value="WNH48499.1"/>
    <property type="molecule type" value="Genomic_DNA"/>
</dbReference>
<dbReference type="RefSeq" id="WP_311183060.1">
    <property type="nucleotide sequence ID" value="NZ_CP115543.1"/>
</dbReference>
<evidence type="ECO:0000313" key="1">
    <source>
        <dbReference type="EMBL" id="WNH48499.1"/>
    </source>
</evidence>
<organism evidence="1 2">
    <name type="scientific">Stenotrophomonas aracearum</name>
    <dbReference type="NCBI Taxonomy" id="3003272"/>
    <lineage>
        <taxon>Bacteria</taxon>
        <taxon>Pseudomonadati</taxon>
        <taxon>Pseudomonadota</taxon>
        <taxon>Gammaproteobacteria</taxon>
        <taxon>Lysobacterales</taxon>
        <taxon>Lysobacteraceae</taxon>
        <taxon>Stenotrophomonas</taxon>
    </lineage>
</organism>
<evidence type="ECO:0008006" key="3">
    <source>
        <dbReference type="Google" id="ProtNLM"/>
    </source>
</evidence>
<proteinExistence type="predicted"/>
<keyword evidence="2" id="KW-1185">Reference proteome</keyword>
<dbReference type="Proteomes" id="UP001305421">
    <property type="component" value="Chromosome"/>
</dbReference>
<gene>
    <name evidence="1" type="ORF">PDM28_17850</name>
</gene>
<sequence length="1058" mass="117843">MLLSRFENAAQSLISHERRFGVSLWLAQAWLTLGDNAPLVERQRVQEQFDAAAPKSISAFLIHYLSRRAESRGTKRFLKDEVLAKLNDVSDVFRSYAASRVSDVSTANPSELSAYLFFEAQASLIDHYEALVTTLQDMATADRLPMVVSAALERPVSLLRRRIKDRRLDPLGLAFGCVVELDAGAEAVARAKIFESYFQSGYEDVLQQGGKYLAECDPTDAAMLTLLARAAVRSGCAIPSLSPAHSALCSSLMSVLRLDENSYGEATSIFSTVDVHYGHTWGLYLREVVLACLQQENDKPMIDQMKTIAVYDAWVSPLTLACARPTALKQARASIVAADLYRTTLASIELLYFGKDPSSLGVQISLNRHRAYIARHLLQTGRAQDAIEQLNCLLEDAPIAERYRVLTALAMAKTKCGARGEAVSLLVDAHITNPDVPTSLPLDLVVSGLADAATWPDTIDVPLSFELFNAFSSDARLAQLRFAFERFQEHHQIRSAADVVQILGPSNTSRAILYLDRVWTPEVMRQTLLYNGTEEIVEARISVCRQLASLDPDDASRYLDEIRDRVKKQEIAKGTSLLEQSKVYVDIAAIKRSLKSKIGGQYSRYKANAGAISDPSHAVVERIADALMDIPMTESISIGRALSSVHLVDEAETETDSQFDSIFTEVTHEFLRGDHGLNAYLSTRVRHGVLANTLRKPLADERLISSRNASGSGYKPNVYWDDRFEVYDGAARQRVATSLAAFSAEFDRILHELRDERLQISISHGVKDVRQDTKAAFIYRSSNLERRFMQRSAIRSRSMDEFIDVCIDNLWDKTDENLLEVRELLDRTIKPAFTSAFEQLTDSIHSLPYSQAVGDLRNGIARAKTQLRMRLDEVSSWFHRSQVYDRQDYQPGLPVDIAHNMIAKTASESSHVPTIDVGSYDRSVRLPGRTLDGMVDAFYVVLSNAVEHSGLEGDALNVSVSFDITPTRYSARVESSLAPSVPTQSQRDSVAGIREGLSKSDSLKLAQVEGGSGLRKLWRSINSPFYEEPRLEFGFSDDRKFYVEISYNIQAPDENSPN</sequence>